<name>A0A3Q3RY48_9TELE</name>
<accession>A0A3Q3RY48</accession>
<comment type="subcellular location">
    <subcellularLocation>
        <location evidence="1">Membrane</location>
        <topology evidence="1">Multi-pass membrane protein</topology>
    </subcellularLocation>
</comment>
<evidence type="ECO:0000256" key="5">
    <source>
        <dbReference type="ARBA" id="ARBA00023136"/>
    </source>
</evidence>
<evidence type="ECO:0000256" key="2">
    <source>
        <dbReference type="ARBA" id="ARBA00007262"/>
    </source>
</evidence>
<comment type="similarity">
    <text evidence="2">Belongs to the IFI6/IFI27 family.</text>
</comment>
<dbReference type="Ensembl" id="ENSMAMT00000013493.2">
    <property type="protein sequence ID" value="ENSMAMP00000013135.2"/>
    <property type="gene ID" value="ENSMAMG00000008912.2"/>
</dbReference>
<evidence type="ECO:0000256" key="6">
    <source>
        <dbReference type="SAM" id="Phobius"/>
    </source>
</evidence>
<keyword evidence="4 6" id="KW-1133">Transmembrane helix</keyword>
<reference evidence="7" key="2">
    <citation type="submission" date="2025-09" db="UniProtKB">
        <authorList>
            <consortium name="Ensembl"/>
        </authorList>
    </citation>
    <scope>IDENTIFICATION</scope>
</reference>
<evidence type="ECO:0000256" key="4">
    <source>
        <dbReference type="ARBA" id="ARBA00022989"/>
    </source>
</evidence>
<evidence type="ECO:0000313" key="8">
    <source>
        <dbReference type="Proteomes" id="UP000261640"/>
    </source>
</evidence>
<feature type="transmembrane region" description="Helical" evidence="6">
    <location>
        <begin position="12"/>
        <end position="33"/>
    </location>
</feature>
<dbReference type="PANTHER" id="PTHR16932">
    <property type="entry name" value="INTERFERON ALPHA-INDUCIBLE PROTEIN 27"/>
    <property type="match status" value="1"/>
</dbReference>
<evidence type="ECO:0000256" key="3">
    <source>
        <dbReference type="ARBA" id="ARBA00022692"/>
    </source>
</evidence>
<evidence type="ECO:0000313" key="7">
    <source>
        <dbReference type="Ensembl" id="ENSMAMP00000013135.2"/>
    </source>
</evidence>
<organism evidence="7 8">
    <name type="scientific">Mastacembelus armatus</name>
    <name type="common">zig-zag eel</name>
    <dbReference type="NCBI Taxonomy" id="205130"/>
    <lineage>
        <taxon>Eukaryota</taxon>
        <taxon>Metazoa</taxon>
        <taxon>Chordata</taxon>
        <taxon>Craniata</taxon>
        <taxon>Vertebrata</taxon>
        <taxon>Euteleostomi</taxon>
        <taxon>Actinopterygii</taxon>
        <taxon>Neopterygii</taxon>
        <taxon>Teleostei</taxon>
        <taxon>Neoteleostei</taxon>
        <taxon>Acanthomorphata</taxon>
        <taxon>Anabantaria</taxon>
        <taxon>Synbranchiformes</taxon>
        <taxon>Mastacembelidae</taxon>
        <taxon>Mastacembelus</taxon>
    </lineage>
</organism>
<reference evidence="7" key="1">
    <citation type="submission" date="2025-08" db="UniProtKB">
        <authorList>
            <consortium name="Ensembl"/>
        </authorList>
    </citation>
    <scope>IDENTIFICATION</scope>
</reference>
<dbReference type="PANTHER" id="PTHR16932:SF18">
    <property type="entry name" value="INTERFERON, ALPHA-INDUCIBLE PROTEIN 27-LIKE 2"/>
    <property type="match status" value="1"/>
</dbReference>
<dbReference type="GO" id="GO:0001836">
    <property type="term" value="P:release of cytochrome c from mitochondria"/>
    <property type="evidence" value="ECO:0007669"/>
    <property type="project" value="TreeGrafter"/>
</dbReference>
<dbReference type="AlphaFoldDB" id="A0A3Q3RY48"/>
<dbReference type="GeneTree" id="ENSGT01150000288099"/>
<dbReference type="STRING" id="205130.ENSMAMP00000013135"/>
<dbReference type="GO" id="GO:0031966">
    <property type="term" value="C:mitochondrial membrane"/>
    <property type="evidence" value="ECO:0007669"/>
    <property type="project" value="TreeGrafter"/>
</dbReference>
<sequence>MYDLPLLCEVAAVGAVVAAPYALAVIGFTKAGILAGSIAAKLMSWAAISNGGGVAAGSLVAFFQSLGKDLTETFFNVLMCGTGEVLLYPGNFSTQVNLISVD</sequence>
<dbReference type="Pfam" id="PF06140">
    <property type="entry name" value="Ifi-6-16"/>
    <property type="match status" value="1"/>
</dbReference>
<dbReference type="InterPro" id="IPR009311">
    <property type="entry name" value="IFI6/IFI27-like"/>
</dbReference>
<feature type="transmembrane region" description="Helical" evidence="6">
    <location>
        <begin position="45"/>
        <end position="66"/>
    </location>
</feature>
<evidence type="ECO:0000256" key="1">
    <source>
        <dbReference type="ARBA" id="ARBA00004141"/>
    </source>
</evidence>
<dbReference type="InParanoid" id="A0A3Q3RY48"/>
<keyword evidence="3 6" id="KW-0812">Transmembrane</keyword>
<dbReference type="Proteomes" id="UP000261640">
    <property type="component" value="Unplaced"/>
</dbReference>
<keyword evidence="5 6" id="KW-0472">Membrane</keyword>
<proteinExistence type="inferred from homology"/>
<dbReference type="GO" id="GO:0097193">
    <property type="term" value="P:intrinsic apoptotic signaling pathway"/>
    <property type="evidence" value="ECO:0007669"/>
    <property type="project" value="TreeGrafter"/>
</dbReference>
<dbReference type="InterPro" id="IPR038213">
    <property type="entry name" value="IFI6/IFI27-like_sf"/>
</dbReference>
<dbReference type="Gene3D" id="6.10.110.10">
    <property type="match status" value="1"/>
</dbReference>
<protein>
    <submittedName>
        <fullName evidence="7">Uncharacterized protein</fullName>
    </submittedName>
</protein>
<keyword evidence="8" id="KW-1185">Reference proteome</keyword>